<reference evidence="3 4" key="1">
    <citation type="journal article" date="2007" name="Proc. Natl. Acad. Sci. U.S.A.">
        <title>Independent sorting-out of thousands of duplicated gene pairs in two yeast species descended from a whole-genome duplication.</title>
        <authorList>
            <person name="Scannell D.R."/>
            <person name="Frank A.C."/>
            <person name="Conant G.C."/>
            <person name="Byrne K.P."/>
            <person name="Woolfit M."/>
            <person name="Wolfe K.H."/>
        </authorList>
    </citation>
    <scope>NUCLEOTIDE SEQUENCE [LARGE SCALE GENOMIC DNA]</scope>
    <source>
        <strain evidence="4">ATCC 22028 / DSM 70294 / BCRC 21397 / CBS 2163 / NBRC 10782 / NRRL Y-8283 / UCD 57-17</strain>
    </source>
</reference>
<dbReference type="Pfam" id="PF01846">
    <property type="entry name" value="FF"/>
    <property type="match status" value="1"/>
</dbReference>
<feature type="compositionally biased region" description="Acidic residues" evidence="1">
    <location>
        <begin position="176"/>
        <end position="186"/>
    </location>
</feature>
<dbReference type="SMART" id="SM00456">
    <property type="entry name" value="WW"/>
    <property type="match status" value="1"/>
</dbReference>
<dbReference type="SMART" id="SM00441">
    <property type="entry name" value="FF"/>
    <property type="match status" value="1"/>
</dbReference>
<dbReference type="Gene3D" id="2.20.70.10">
    <property type="match status" value="1"/>
</dbReference>
<dbReference type="Pfam" id="PF00397">
    <property type="entry name" value="WW"/>
    <property type="match status" value="1"/>
</dbReference>
<dbReference type="STRING" id="436907.A7TP73"/>
<dbReference type="InterPro" id="IPR036020">
    <property type="entry name" value="WW_dom_sf"/>
</dbReference>
<dbReference type="GO" id="GO:0005685">
    <property type="term" value="C:U1 snRNP"/>
    <property type="evidence" value="ECO:0007669"/>
    <property type="project" value="TreeGrafter"/>
</dbReference>
<dbReference type="HOGENOM" id="CLU_039649_0_0_1"/>
<keyword evidence="4" id="KW-1185">Reference proteome</keyword>
<sequence length="463" mass="53722">MPVKIWKEFNAPDGRKYYYNIKSKESTWTKPDSLYDTEKGKVGSDRAGAPLFVFPLLNGWHLIICVGGEKYYYNKVLNDTISKELSDDSSLQLLNAVDKDKLILLIAVARGYNWPDYEKLYDELLKEFELISNDMMQTQQAEVTSTEDEDEDEDENQEGNVVAVSNTGLIGGYLSSDDEESSDENQVEVSENTNIEEDLAKRSDQNDVDENLNSIDHGLDSLDDIDLEKSKSLFTRLFEEFQLDPYSSWRLQLKKIQNHPDYFQITDNSTREELFESWCSSKFNGGKSNVTNFEGEDEETLTSDEEDDFEPTKFHYLAHIISKADIAADTIFLDIKENNKSLFKEFKIKDFIKSKKDQEAFSSKLLFFYKKFQLNERKNLFLQLLKENENLIIPNINSNIEIVRHIIKNDVDEAYEIETQLLQIEKIIGLQNMLVDLANDPKYYILGIKDKLILLKEYLKDKI</sequence>
<dbReference type="GO" id="GO:0071004">
    <property type="term" value="C:U2-type prespliceosome"/>
    <property type="evidence" value="ECO:0007669"/>
    <property type="project" value="TreeGrafter"/>
</dbReference>
<dbReference type="Proteomes" id="UP000000267">
    <property type="component" value="Unassembled WGS sequence"/>
</dbReference>
<dbReference type="RefSeq" id="XP_001643782.1">
    <property type="nucleotide sequence ID" value="XM_001643732.1"/>
</dbReference>
<name>A7TP73_VANPO</name>
<dbReference type="FunCoup" id="A7TP73">
    <property type="interactions" value="174"/>
</dbReference>
<dbReference type="CDD" id="cd00201">
    <property type="entry name" value="WW"/>
    <property type="match status" value="1"/>
</dbReference>
<dbReference type="KEGG" id="vpo:Kpol_480p11"/>
<dbReference type="GO" id="GO:0045292">
    <property type="term" value="P:mRNA cis splicing, via spliceosome"/>
    <property type="evidence" value="ECO:0007669"/>
    <property type="project" value="InterPro"/>
</dbReference>
<dbReference type="InterPro" id="IPR002713">
    <property type="entry name" value="FF_domain"/>
</dbReference>
<dbReference type="PROSITE" id="PS01159">
    <property type="entry name" value="WW_DOMAIN_1"/>
    <property type="match status" value="1"/>
</dbReference>
<proteinExistence type="predicted"/>
<evidence type="ECO:0000256" key="1">
    <source>
        <dbReference type="SAM" id="MobiDB-lite"/>
    </source>
</evidence>
<dbReference type="EMBL" id="DS480439">
    <property type="protein sequence ID" value="EDO15924.1"/>
    <property type="molecule type" value="Genomic_DNA"/>
</dbReference>
<dbReference type="PROSITE" id="PS50020">
    <property type="entry name" value="WW_DOMAIN_2"/>
    <property type="match status" value="1"/>
</dbReference>
<evidence type="ECO:0000313" key="3">
    <source>
        <dbReference type="EMBL" id="EDO15924.1"/>
    </source>
</evidence>
<feature type="compositionally biased region" description="Acidic residues" evidence="1">
    <location>
        <begin position="145"/>
        <end position="157"/>
    </location>
</feature>
<accession>A7TP73</accession>
<dbReference type="Gene3D" id="1.10.10.440">
    <property type="entry name" value="FF domain"/>
    <property type="match status" value="1"/>
</dbReference>
<dbReference type="OMA" id="EPTKYHY"/>
<dbReference type="InterPro" id="IPR039726">
    <property type="entry name" value="Prp40-like"/>
</dbReference>
<dbReference type="eggNOG" id="KOG0152">
    <property type="taxonomic scope" value="Eukaryota"/>
</dbReference>
<dbReference type="InParanoid" id="A7TP73"/>
<dbReference type="GeneID" id="5544045"/>
<dbReference type="GO" id="GO:0003723">
    <property type="term" value="F:RNA binding"/>
    <property type="evidence" value="ECO:0007669"/>
    <property type="project" value="TreeGrafter"/>
</dbReference>
<feature type="region of interest" description="Disordered" evidence="1">
    <location>
        <begin position="137"/>
        <end position="209"/>
    </location>
</feature>
<dbReference type="InterPro" id="IPR036517">
    <property type="entry name" value="FF_domain_sf"/>
</dbReference>
<dbReference type="PhylomeDB" id="A7TP73"/>
<gene>
    <name evidence="3" type="ORF">Kpol_480p11</name>
</gene>
<dbReference type="SUPFAM" id="SSF81698">
    <property type="entry name" value="FF domain"/>
    <property type="match status" value="1"/>
</dbReference>
<dbReference type="PANTHER" id="PTHR11864">
    <property type="entry name" value="PRE-MRNA-PROCESSING PROTEIN PRP40"/>
    <property type="match status" value="1"/>
</dbReference>
<dbReference type="PANTHER" id="PTHR11864:SF30">
    <property type="entry name" value="PRE-MRNA-SPLICING FACTOR URN1"/>
    <property type="match status" value="1"/>
</dbReference>
<organism evidence="4">
    <name type="scientific">Vanderwaltozyma polyspora (strain ATCC 22028 / DSM 70294 / BCRC 21397 / CBS 2163 / NBRC 10782 / NRRL Y-8283 / UCD 57-17)</name>
    <name type="common">Kluyveromyces polysporus</name>
    <dbReference type="NCBI Taxonomy" id="436907"/>
    <lineage>
        <taxon>Eukaryota</taxon>
        <taxon>Fungi</taxon>
        <taxon>Dikarya</taxon>
        <taxon>Ascomycota</taxon>
        <taxon>Saccharomycotina</taxon>
        <taxon>Saccharomycetes</taxon>
        <taxon>Saccharomycetales</taxon>
        <taxon>Saccharomycetaceae</taxon>
        <taxon>Vanderwaltozyma</taxon>
    </lineage>
</organism>
<dbReference type="OrthoDB" id="410044at2759"/>
<feature type="domain" description="WW" evidence="2">
    <location>
        <begin position="6"/>
        <end position="33"/>
    </location>
</feature>
<dbReference type="AlphaFoldDB" id="A7TP73"/>
<dbReference type="SUPFAM" id="SSF51045">
    <property type="entry name" value="WW domain"/>
    <property type="match status" value="1"/>
</dbReference>
<protein>
    <recommendedName>
        <fullName evidence="2">WW domain-containing protein</fullName>
    </recommendedName>
</protein>
<evidence type="ECO:0000259" key="2">
    <source>
        <dbReference type="PROSITE" id="PS50020"/>
    </source>
</evidence>
<dbReference type="InterPro" id="IPR001202">
    <property type="entry name" value="WW_dom"/>
</dbReference>
<evidence type="ECO:0000313" key="4">
    <source>
        <dbReference type="Proteomes" id="UP000000267"/>
    </source>
</evidence>